<feature type="region of interest" description="Disordered" evidence="1">
    <location>
        <begin position="1"/>
        <end position="22"/>
    </location>
</feature>
<evidence type="ECO:0000256" key="1">
    <source>
        <dbReference type="SAM" id="MobiDB-lite"/>
    </source>
</evidence>
<protein>
    <submittedName>
        <fullName evidence="2">Uncharacterized protein</fullName>
    </submittedName>
</protein>
<gene>
    <name evidence="2" type="ORF">EV671_102070</name>
</gene>
<reference evidence="2 3" key="1">
    <citation type="submission" date="2019-03" db="EMBL/GenBank/DDBJ databases">
        <title>Genomic Encyclopedia of Type Strains, Phase IV (KMG-IV): sequencing the most valuable type-strain genomes for metagenomic binning, comparative biology and taxonomic classification.</title>
        <authorList>
            <person name="Goeker M."/>
        </authorList>
    </citation>
    <scope>NUCLEOTIDE SEQUENCE [LARGE SCALE GENOMIC DNA]</scope>
    <source>
        <strain evidence="2 3">DSM 654</strain>
    </source>
</reference>
<name>A0A4V2VQ37_ROSSA</name>
<evidence type="ECO:0000313" key="3">
    <source>
        <dbReference type="Proteomes" id="UP000295110"/>
    </source>
</evidence>
<proteinExistence type="predicted"/>
<dbReference type="Proteomes" id="UP000295110">
    <property type="component" value="Unassembled WGS sequence"/>
</dbReference>
<dbReference type="AlphaFoldDB" id="A0A4V2VQ37"/>
<comment type="caution">
    <text evidence="2">The sequence shown here is derived from an EMBL/GenBank/DDBJ whole genome shotgun (WGS) entry which is preliminary data.</text>
</comment>
<sequence>MPDQKTAMSEGFSAARDQSSSHAASEIAAVAAILRDQEETTDADLVRHGAQMRLEALGSATAILLDCGREDQAAIAIAYANGFGKPQEVAHD</sequence>
<dbReference type="EMBL" id="SMBU01000020">
    <property type="protein sequence ID" value="TCU93109.1"/>
    <property type="molecule type" value="Genomic_DNA"/>
</dbReference>
<dbReference type="RefSeq" id="WP_132573668.1">
    <property type="nucleotide sequence ID" value="NZ_CBCSGL010000014.1"/>
</dbReference>
<organism evidence="2 3">
    <name type="scientific">Roseateles saccharophilus</name>
    <name type="common">Pseudomonas saccharophila</name>
    <dbReference type="NCBI Taxonomy" id="304"/>
    <lineage>
        <taxon>Bacteria</taxon>
        <taxon>Pseudomonadati</taxon>
        <taxon>Pseudomonadota</taxon>
        <taxon>Betaproteobacteria</taxon>
        <taxon>Burkholderiales</taxon>
        <taxon>Sphaerotilaceae</taxon>
        <taxon>Roseateles</taxon>
    </lineage>
</organism>
<evidence type="ECO:0000313" key="2">
    <source>
        <dbReference type="EMBL" id="TCU93109.1"/>
    </source>
</evidence>
<keyword evidence="3" id="KW-1185">Reference proteome</keyword>
<accession>A0A4V2VQ37</accession>